<feature type="repeat" description="TPR" evidence="1">
    <location>
        <begin position="23"/>
        <end position="56"/>
    </location>
</feature>
<sequence>MLEDYRGTLEDFDKADVFDPNNAFTLQGDGDVKRKLKDYQGALEDLNKANVLDPNNAFTLEMSKGC</sequence>
<proteinExistence type="predicted"/>
<name>A0ABP1BMI8_9BRYO</name>
<dbReference type="Gene3D" id="1.25.40.10">
    <property type="entry name" value="Tetratricopeptide repeat domain"/>
    <property type="match status" value="1"/>
</dbReference>
<dbReference type="InterPro" id="IPR011990">
    <property type="entry name" value="TPR-like_helical_dom_sf"/>
</dbReference>
<protein>
    <recommendedName>
        <fullName evidence="4">Tetratricopeptide repeat protein</fullName>
    </recommendedName>
</protein>
<dbReference type="Proteomes" id="UP001497522">
    <property type="component" value="Chromosome 5"/>
</dbReference>
<keyword evidence="3" id="KW-1185">Reference proteome</keyword>
<evidence type="ECO:0000256" key="1">
    <source>
        <dbReference type="PROSITE-ProRule" id="PRU00339"/>
    </source>
</evidence>
<dbReference type="InterPro" id="IPR019734">
    <property type="entry name" value="TPR_rpt"/>
</dbReference>
<evidence type="ECO:0008006" key="4">
    <source>
        <dbReference type="Google" id="ProtNLM"/>
    </source>
</evidence>
<organism evidence="2 3">
    <name type="scientific">Sphagnum jensenii</name>
    <dbReference type="NCBI Taxonomy" id="128206"/>
    <lineage>
        <taxon>Eukaryota</taxon>
        <taxon>Viridiplantae</taxon>
        <taxon>Streptophyta</taxon>
        <taxon>Embryophyta</taxon>
        <taxon>Bryophyta</taxon>
        <taxon>Sphagnophytina</taxon>
        <taxon>Sphagnopsida</taxon>
        <taxon>Sphagnales</taxon>
        <taxon>Sphagnaceae</taxon>
        <taxon>Sphagnum</taxon>
    </lineage>
</organism>
<reference evidence="2" key="1">
    <citation type="submission" date="2024-03" db="EMBL/GenBank/DDBJ databases">
        <authorList>
            <consortium name="ELIXIR-Norway"/>
            <consortium name="Elixir Norway"/>
        </authorList>
    </citation>
    <scope>NUCLEOTIDE SEQUENCE</scope>
</reference>
<accession>A0ABP1BMI8</accession>
<keyword evidence="1" id="KW-0802">TPR repeat</keyword>
<dbReference type="PROSITE" id="PS50005">
    <property type="entry name" value="TPR"/>
    <property type="match status" value="1"/>
</dbReference>
<gene>
    <name evidence="2" type="ORF">CSSPJE1EN2_LOCUS19053</name>
</gene>
<dbReference type="SUPFAM" id="SSF48452">
    <property type="entry name" value="TPR-like"/>
    <property type="match status" value="1"/>
</dbReference>
<dbReference type="EMBL" id="OZ023706">
    <property type="protein sequence ID" value="CAK9877011.1"/>
    <property type="molecule type" value="Genomic_DNA"/>
</dbReference>
<evidence type="ECO:0000313" key="2">
    <source>
        <dbReference type="EMBL" id="CAK9877011.1"/>
    </source>
</evidence>
<evidence type="ECO:0000313" key="3">
    <source>
        <dbReference type="Proteomes" id="UP001497522"/>
    </source>
</evidence>